<evidence type="ECO:0000313" key="13">
    <source>
        <dbReference type="EMBL" id="MBB6479057.1"/>
    </source>
</evidence>
<dbReference type="InterPro" id="IPR020545">
    <property type="entry name" value="Asp_carbamoyltransf_reg_N"/>
</dbReference>
<dbReference type="UniPathway" id="UPA00070">
    <property type="reaction ID" value="UER00116"/>
</dbReference>
<dbReference type="SUPFAM" id="SSF57825">
    <property type="entry name" value="Aspartate carbamoyltransferase, Regulatory-chain, C-terminal domain"/>
    <property type="match status" value="1"/>
</dbReference>
<dbReference type="PRINTS" id="PR00101">
    <property type="entry name" value="ATCASE"/>
</dbReference>
<dbReference type="GO" id="GO:0006207">
    <property type="term" value="P:'de novo' pyrimidine nucleobase biosynthetic process"/>
    <property type="evidence" value="ECO:0007669"/>
    <property type="project" value="InterPro"/>
</dbReference>
<evidence type="ECO:0000256" key="6">
    <source>
        <dbReference type="ARBA" id="ARBA00022975"/>
    </source>
</evidence>
<dbReference type="GO" id="GO:0006520">
    <property type="term" value="P:amino acid metabolic process"/>
    <property type="evidence" value="ECO:0007669"/>
    <property type="project" value="InterPro"/>
</dbReference>
<dbReference type="AlphaFoldDB" id="A0A841R775"/>
<dbReference type="PRINTS" id="PR00100">
    <property type="entry name" value="AOTCASE"/>
</dbReference>
<dbReference type="InterPro" id="IPR020542">
    <property type="entry name" value="Asp_carbamoyltrfase_reg_C"/>
</dbReference>
<dbReference type="InterPro" id="IPR006131">
    <property type="entry name" value="Asp_carbamoyltransf_Asp/Orn-bd"/>
</dbReference>
<dbReference type="GO" id="GO:0046872">
    <property type="term" value="F:metal ion binding"/>
    <property type="evidence" value="ECO:0007669"/>
    <property type="project" value="UniProtKB-KW"/>
</dbReference>
<dbReference type="Proteomes" id="UP000587760">
    <property type="component" value="Unassembled WGS sequence"/>
</dbReference>
<feature type="domain" description="Aspartate carbamoyltransferase regulatory subunit N-terminal" evidence="10">
    <location>
        <begin position="377"/>
        <end position="473"/>
    </location>
</feature>
<feature type="domain" description="Aspartate/ornithine carbamoyltransferase carbamoyl-P binding" evidence="11">
    <location>
        <begin position="15"/>
        <end position="170"/>
    </location>
</feature>
<feature type="domain" description="Aspartate/ornithine carbamoyltransferase Asp/Orn-binding" evidence="9">
    <location>
        <begin position="178"/>
        <end position="303"/>
    </location>
</feature>
<feature type="domain" description="Aspartate carbamoyltransferase regulatory subunit C-terminal" evidence="12">
    <location>
        <begin position="477"/>
        <end position="527"/>
    </location>
</feature>
<evidence type="ECO:0000259" key="10">
    <source>
        <dbReference type="Pfam" id="PF01948"/>
    </source>
</evidence>
<comment type="caution">
    <text evidence="13">The sequence shown here is derived from an EMBL/GenBank/DDBJ whole genome shotgun (WGS) entry which is preliminary data.</text>
</comment>
<evidence type="ECO:0000256" key="1">
    <source>
        <dbReference type="ARBA" id="ARBA00004852"/>
    </source>
</evidence>
<dbReference type="InterPro" id="IPR002082">
    <property type="entry name" value="Asp_carbamoyltransf"/>
</dbReference>
<dbReference type="InterPro" id="IPR036901">
    <property type="entry name" value="Asp/Orn_carbamoylTrfase_sf"/>
</dbReference>
<comment type="catalytic activity">
    <reaction evidence="7">
        <text>carbamoyl phosphate + L-aspartate = N-carbamoyl-L-aspartate + phosphate + H(+)</text>
        <dbReference type="Rhea" id="RHEA:20013"/>
        <dbReference type="ChEBI" id="CHEBI:15378"/>
        <dbReference type="ChEBI" id="CHEBI:29991"/>
        <dbReference type="ChEBI" id="CHEBI:32814"/>
        <dbReference type="ChEBI" id="CHEBI:43474"/>
        <dbReference type="ChEBI" id="CHEBI:58228"/>
        <dbReference type="EC" id="2.1.3.2"/>
    </reaction>
</comment>
<sequence>MPKKEGKSHFYGRTISVVDDLSVDEQLYLYRKTAELKQLIREGGDTSDFRIDDPELGVYLMFFENSTRTKESFRNAAAFHNVKLNNFDAQTSSFNKSESIGDTIKMLFGYSNRSVFIMRTAQEGVCSMLDELLGEYAKKIGYDKPAFLNGGDGKHEHPTQEFLDEYTFLEKKGWDNSEIHIALTGDLFHGRTVHSKVDGLKVFKKVKVDLIAPEDLSLPEHYEQRMIDNNYEVRRFDSIDDYFEQSSVADIWYFTRLQLERMGDEVKEKAKYLRAAVTFREEFMSKLPEGTKFYHPLPRHKVYPVIPGFLDRTPLNGWDEQSMNGYFTRIIEIGMVAGKIGNDFEGTAKSFAKIKKEFIEEIPVTRKSKVQDRYKVGIKPVEEGIVIDHIGRGEELDHIWNLIDRIRRILSLNCRSSHGVFHTSDPDDFKGIISLPDVLSFDEKELKKLAAIAPGCTLNIIENSSVKKKYRLHMPPRIYNFDEISCKNENCISHPSEHENIATDFYRSSETTFICRFCDTSHKYHEIWDI</sequence>
<gene>
    <name evidence="13" type="ORF">HNR50_000690</name>
</gene>
<evidence type="ECO:0000256" key="8">
    <source>
        <dbReference type="NCBIfam" id="TIGR00670"/>
    </source>
</evidence>
<dbReference type="Pfam" id="PF01948">
    <property type="entry name" value="PyrI"/>
    <property type="match status" value="1"/>
</dbReference>
<dbReference type="GO" id="GO:0009347">
    <property type="term" value="C:aspartate carbamoyltransferase complex"/>
    <property type="evidence" value="ECO:0007669"/>
    <property type="project" value="InterPro"/>
</dbReference>
<comment type="pathway">
    <text evidence="1">Pyrimidine metabolism; UMP biosynthesis via de novo pathway; (S)-dihydroorotate from bicarbonate: step 2/3.</text>
</comment>
<dbReference type="GO" id="GO:0016597">
    <property type="term" value="F:amino acid binding"/>
    <property type="evidence" value="ECO:0007669"/>
    <property type="project" value="InterPro"/>
</dbReference>
<evidence type="ECO:0000256" key="5">
    <source>
        <dbReference type="ARBA" id="ARBA00022833"/>
    </source>
</evidence>
<dbReference type="Pfam" id="PF00185">
    <property type="entry name" value="OTCace"/>
    <property type="match status" value="1"/>
</dbReference>
<dbReference type="RefSeq" id="WP_184743799.1">
    <property type="nucleotide sequence ID" value="NZ_JACHGJ010000001.1"/>
</dbReference>
<dbReference type="GO" id="GO:0004070">
    <property type="term" value="F:aspartate carbamoyltransferase activity"/>
    <property type="evidence" value="ECO:0007669"/>
    <property type="project" value="UniProtKB-UniRule"/>
</dbReference>
<dbReference type="EMBL" id="JACHGJ010000001">
    <property type="protein sequence ID" value="MBB6479057.1"/>
    <property type="molecule type" value="Genomic_DNA"/>
</dbReference>
<accession>A0A841R775</accession>
<dbReference type="InterPro" id="IPR002801">
    <property type="entry name" value="Asp_carbamoylTrfase_reg"/>
</dbReference>
<dbReference type="Gene3D" id="3.40.50.1370">
    <property type="entry name" value="Aspartate/ornithine carbamoyltransferase"/>
    <property type="match status" value="2"/>
</dbReference>
<name>A0A841R775_9SPIO</name>
<dbReference type="PROSITE" id="PS00097">
    <property type="entry name" value="CARBAMOYLTRANSFERASE"/>
    <property type="match status" value="1"/>
</dbReference>
<evidence type="ECO:0000259" key="11">
    <source>
        <dbReference type="Pfam" id="PF02729"/>
    </source>
</evidence>
<keyword evidence="3 13" id="KW-0808">Transferase</keyword>
<dbReference type="InterPro" id="IPR036793">
    <property type="entry name" value="Asp_carbatrfase_reg_N_sf"/>
</dbReference>
<dbReference type="Gene3D" id="2.30.30.20">
    <property type="entry name" value="Aspartate carbamoyltransferase regulatory subunit, C-terminal domain"/>
    <property type="match status" value="1"/>
</dbReference>
<dbReference type="NCBIfam" id="TIGR00670">
    <property type="entry name" value="asp_carb_tr"/>
    <property type="match status" value="1"/>
</dbReference>
<dbReference type="Pfam" id="PF02729">
    <property type="entry name" value="OTCace_N"/>
    <property type="match status" value="1"/>
</dbReference>
<keyword evidence="6" id="KW-0665">Pyrimidine biosynthesis</keyword>
<dbReference type="InterPro" id="IPR006132">
    <property type="entry name" value="Asp/Orn_carbamoyltranf_P-bd"/>
</dbReference>
<evidence type="ECO:0000256" key="4">
    <source>
        <dbReference type="ARBA" id="ARBA00022723"/>
    </source>
</evidence>
<dbReference type="EC" id="2.1.3.2" evidence="2 8"/>
<protein>
    <recommendedName>
        <fullName evidence="2 8">Aspartate carbamoyltransferase</fullName>
        <ecNumber evidence="2 8">2.1.3.2</ecNumber>
    </recommendedName>
</protein>
<reference evidence="13 14" key="1">
    <citation type="submission" date="2020-08" db="EMBL/GenBank/DDBJ databases">
        <title>Genomic Encyclopedia of Type Strains, Phase IV (KMG-IV): sequencing the most valuable type-strain genomes for metagenomic binning, comparative biology and taxonomic classification.</title>
        <authorList>
            <person name="Goeker M."/>
        </authorList>
    </citation>
    <scope>NUCLEOTIDE SEQUENCE [LARGE SCALE GENOMIC DNA]</scope>
    <source>
        <strain evidence="13 14">DSM 2461</strain>
    </source>
</reference>
<organism evidence="13 14">
    <name type="scientific">Spirochaeta isovalerica</name>
    <dbReference type="NCBI Taxonomy" id="150"/>
    <lineage>
        <taxon>Bacteria</taxon>
        <taxon>Pseudomonadati</taxon>
        <taxon>Spirochaetota</taxon>
        <taxon>Spirochaetia</taxon>
        <taxon>Spirochaetales</taxon>
        <taxon>Spirochaetaceae</taxon>
        <taxon>Spirochaeta</taxon>
    </lineage>
</organism>
<evidence type="ECO:0000313" key="14">
    <source>
        <dbReference type="Proteomes" id="UP000587760"/>
    </source>
</evidence>
<dbReference type="PANTHER" id="PTHR35805">
    <property type="entry name" value="ASPARTATE CARBAMOYLTRANSFERASE REGULATORY CHAIN"/>
    <property type="match status" value="1"/>
</dbReference>
<evidence type="ECO:0000256" key="7">
    <source>
        <dbReference type="ARBA" id="ARBA00048859"/>
    </source>
</evidence>
<evidence type="ECO:0000259" key="9">
    <source>
        <dbReference type="Pfam" id="PF00185"/>
    </source>
</evidence>
<keyword evidence="5" id="KW-0862">Zinc</keyword>
<proteinExistence type="predicted"/>
<evidence type="ECO:0000259" key="12">
    <source>
        <dbReference type="Pfam" id="PF02748"/>
    </source>
</evidence>
<dbReference type="Gene3D" id="3.30.70.140">
    <property type="entry name" value="Aspartate carbamoyltransferase regulatory subunit, N-terminal domain"/>
    <property type="match status" value="1"/>
</dbReference>
<dbReference type="InterPro" id="IPR006130">
    <property type="entry name" value="Asp/Orn_carbamoylTrfase"/>
</dbReference>
<dbReference type="PANTHER" id="PTHR35805:SF1">
    <property type="entry name" value="ASPARTATE CARBAMOYLTRANSFERASE REGULATORY CHAIN"/>
    <property type="match status" value="1"/>
</dbReference>
<dbReference type="SUPFAM" id="SSF53671">
    <property type="entry name" value="Aspartate/ornithine carbamoyltransferase"/>
    <property type="match status" value="1"/>
</dbReference>
<keyword evidence="4" id="KW-0479">Metal-binding</keyword>
<keyword evidence="14" id="KW-1185">Reference proteome</keyword>
<dbReference type="GO" id="GO:0044205">
    <property type="term" value="P:'de novo' UMP biosynthetic process"/>
    <property type="evidence" value="ECO:0007669"/>
    <property type="project" value="UniProtKB-UniPathway"/>
</dbReference>
<dbReference type="InterPro" id="IPR036792">
    <property type="entry name" value="Asp_carbatrfase_reg_C_sf"/>
</dbReference>
<evidence type="ECO:0000256" key="3">
    <source>
        <dbReference type="ARBA" id="ARBA00022679"/>
    </source>
</evidence>
<evidence type="ECO:0000256" key="2">
    <source>
        <dbReference type="ARBA" id="ARBA00013008"/>
    </source>
</evidence>
<dbReference type="Pfam" id="PF02748">
    <property type="entry name" value="PyrI_C"/>
    <property type="match status" value="1"/>
</dbReference>
<dbReference type="SUPFAM" id="SSF54893">
    <property type="entry name" value="Aspartate carbamoyltransferase, Regulatory-chain, N-terminal domain"/>
    <property type="match status" value="1"/>
</dbReference>